<dbReference type="RefSeq" id="WP_386196350.1">
    <property type="nucleotide sequence ID" value="NZ_JBHSBC010000053.1"/>
</dbReference>
<sequence>MKIVRGTIASLAGDAVSHHGPVTRPRRLVSSPRSRVWRADMGGTAVVIKRIVGGADADERFRREVTALRLAARADPPLVPVLFGADPGHRIMVMEWLDSGEPPADWAVGYATALARLHATTDAGDAGALPRWSPPGPDVLDAFFRLAARLGVAVAPTVRAELDGVLDRLGRERGHALLHGDPCPGNDLYTGGGTRFVDFEQAALGNGLVELAYLRVAFPTCWCATALPGPLLRRAEEAYHAAWNTTTGTGPRGDLADACVGWLLRGDALVERARRDGTDHLAALVKDDWTWGTATARQRLLHRLGVVGEVTADTALAGVGDLTATMRDRMLDRWPTLRPLSPERPPGQHGLRRPNVLDRLRNRF</sequence>
<dbReference type="Proteomes" id="UP001595698">
    <property type="component" value="Unassembled WGS sequence"/>
</dbReference>
<proteinExistence type="predicted"/>
<dbReference type="Gene3D" id="3.90.1200.10">
    <property type="match status" value="1"/>
</dbReference>
<evidence type="ECO:0000313" key="1">
    <source>
        <dbReference type="EMBL" id="MFC3986214.1"/>
    </source>
</evidence>
<reference evidence="2" key="1">
    <citation type="journal article" date="2019" name="Int. J. Syst. Evol. Microbiol.">
        <title>The Global Catalogue of Microorganisms (GCM) 10K type strain sequencing project: providing services to taxonomists for standard genome sequencing and annotation.</title>
        <authorList>
            <consortium name="The Broad Institute Genomics Platform"/>
            <consortium name="The Broad Institute Genome Sequencing Center for Infectious Disease"/>
            <person name="Wu L."/>
            <person name="Ma J."/>
        </authorList>
    </citation>
    <scope>NUCLEOTIDE SEQUENCE [LARGE SCALE GENOMIC DNA]</scope>
    <source>
        <strain evidence="2">TBRC 7912</strain>
    </source>
</reference>
<keyword evidence="2" id="KW-1185">Reference proteome</keyword>
<dbReference type="EMBL" id="JBHSBC010000053">
    <property type="protein sequence ID" value="MFC3986214.1"/>
    <property type="molecule type" value="Genomic_DNA"/>
</dbReference>
<gene>
    <name evidence="1" type="ORF">ACFOYY_39215</name>
</gene>
<comment type="caution">
    <text evidence="1">The sequence shown here is derived from an EMBL/GenBank/DDBJ whole genome shotgun (WGS) entry which is preliminary data.</text>
</comment>
<evidence type="ECO:0008006" key="3">
    <source>
        <dbReference type="Google" id="ProtNLM"/>
    </source>
</evidence>
<dbReference type="SUPFAM" id="SSF56112">
    <property type="entry name" value="Protein kinase-like (PK-like)"/>
    <property type="match status" value="1"/>
</dbReference>
<organism evidence="1 2">
    <name type="scientific">Streptosporangium jomthongense</name>
    <dbReference type="NCBI Taxonomy" id="1193683"/>
    <lineage>
        <taxon>Bacteria</taxon>
        <taxon>Bacillati</taxon>
        <taxon>Actinomycetota</taxon>
        <taxon>Actinomycetes</taxon>
        <taxon>Streptosporangiales</taxon>
        <taxon>Streptosporangiaceae</taxon>
        <taxon>Streptosporangium</taxon>
    </lineage>
</organism>
<protein>
    <recommendedName>
        <fullName evidence="3">Aminoglycoside phosphotransferase</fullName>
    </recommendedName>
</protein>
<evidence type="ECO:0000313" key="2">
    <source>
        <dbReference type="Proteomes" id="UP001595698"/>
    </source>
</evidence>
<name>A0ABV8FD08_9ACTN</name>
<accession>A0ABV8FD08</accession>
<dbReference type="InterPro" id="IPR011009">
    <property type="entry name" value="Kinase-like_dom_sf"/>
</dbReference>